<feature type="compositionally biased region" description="Basic and acidic residues" evidence="3">
    <location>
        <begin position="509"/>
        <end position="525"/>
    </location>
</feature>
<feature type="compositionally biased region" description="Polar residues" evidence="3">
    <location>
        <begin position="474"/>
        <end position="488"/>
    </location>
</feature>
<feature type="compositionally biased region" description="Basic and acidic residues" evidence="3">
    <location>
        <begin position="919"/>
        <end position="928"/>
    </location>
</feature>
<dbReference type="AlphaFoldDB" id="A0AAJ7DXK2"/>
<dbReference type="InterPro" id="IPR004148">
    <property type="entry name" value="BAR_dom"/>
</dbReference>
<dbReference type="GO" id="GO:0035020">
    <property type="term" value="P:regulation of Rac protein signal transduction"/>
    <property type="evidence" value="ECO:0007669"/>
    <property type="project" value="TreeGrafter"/>
</dbReference>
<evidence type="ECO:0000256" key="1">
    <source>
        <dbReference type="ARBA" id="ARBA00022468"/>
    </source>
</evidence>
<evidence type="ECO:0000259" key="4">
    <source>
        <dbReference type="PROSITE" id="PS50238"/>
    </source>
</evidence>
<feature type="region of interest" description="Disordered" evidence="3">
    <location>
        <begin position="750"/>
        <end position="779"/>
    </location>
</feature>
<dbReference type="Pfam" id="PF00620">
    <property type="entry name" value="RhoGAP"/>
    <property type="match status" value="1"/>
</dbReference>
<keyword evidence="2" id="KW-0597">Phosphoprotein</keyword>
<feature type="region of interest" description="Disordered" evidence="3">
    <location>
        <begin position="474"/>
        <end position="538"/>
    </location>
</feature>
<dbReference type="PROSITE" id="PS50238">
    <property type="entry name" value="RHOGAP"/>
    <property type="match status" value="1"/>
</dbReference>
<accession>A0AAJ7DXK2</accession>
<organism evidence="6 7">
    <name type="scientific">Ceratosolen solmsi marchali</name>
    <dbReference type="NCBI Taxonomy" id="326594"/>
    <lineage>
        <taxon>Eukaryota</taxon>
        <taxon>Metazoa</taxon>
        <taxon>Ecdysozoa</taxon>
        <taxon>Arthropoda</taxon>
        <taxon>Hexapoda</taxon>
        <taxon>Insecta</taxon>
        <taxon>Pterygota</taxon>
        <taxon>Neoptera</taxon>
        <taxon>Endopterygota</taxon>
        <taxon>Hymenoptera</taxon>
        <taxon>Apocrita</taxon>
        <taxon>Proctotrupomorpha</taxon>
        <taxon>Chalcidoidea</taxon>
        <taxon>Agaonidae</taxon>
        <taxon>Agaoninae</taxon>
        <taxon>Ceratosolen</taxon>
    </lineage>
</organism>
<dbReference type="SMART" id="SM00721">
    <property type="entry name" value="BAR"/>
    <property type="match status" value="1"/>
</dbReference>
<proteinExistence type="predicted"/>
<dbReference type="KEGG" id="csol:105363970"/>
<feature type="region of interest" description="Disordered" evidence="3">
    <location>
        <begin position="837"/>
        <end position="870"/>
    </location>
</feature>
<feature type="region of interest" description="Disordered" evidence="3">
    <location>
        <begin position="886"/>
        <end position="928"/>
    </location>
</feature>
<sequence>MKKQFFRVKQLADQTFSRAEKTEVLTDDLQAADKHVEQIRAALMGLNKRLGNKPSDSNIQDPAHKEKRLKKCPEYVLGQTMLENTGDEGLMCYTLNECGRAQVALANEAIDHESKIEQYVVMPLQHILETDVPNILKHKRNLQRLILDMDSIRTRYHQASKHNTGGTGTTKVDSLKDELEEAEAKVEQCRDYLAAEMFQLMARETDLAQTIIQYIKLQRAYHESALHYLEELIPDLECYINDNEMKPVYGYSLEEHLRVTNRKIALPIQFCVSALLRLGMEEEGLFRIASGASKLRRMKLSFDACCLTLPIVLEYKDPHVIAGALKSYLRELPEPLLTFKLYYEWMASIKLSQSDKRLKALWDVLHKLPMANFENLRFLIKFFAVLTKNQDINKMTPHNIAIVVAPNLIWNSQEDTTTVVMDTANNSSLIVDQLITHADWFFPDEIDFDRDLDLGIVNGSECNQLTDMRRCVSNSSLSDHGESPTQGSPKPATRRKNKPAPTPPNAKITLDKQQSHYDKRPDDKPPPTPDKPPRPLITGTLNRLTYKSQKHEQLALELSQTQEIVNNKMPQFDKSTISINSNTEDDTNHTGFEFIIKADQLKVIEVISETFRSHDSEEGQNDVEIIASQQQVILSSNKIENQRKDDNKVNSILIDLETINIKAGLMTDFMNKSTNELTTEDADKIESSKSKPVPTEKPAPSTLERRKFPIAAPRNIINVTSYPQEDVEFRKKLEGNNIIAIDRNSKPAIPERPAGLVRPSSLIRPHPRHNNENLDSDSGPLTLERTHMYSVDKQQVSIIQVHGNSNCEINSTSSIINLQRSPSVGSRPASMSLCASHAVHQLDRPEKPPRPDLPDQIRSHARTRSEGNIIDVQTQTQTIIIPKSNVGLAQHAPPASPRFYQRPPRPQPPPPPPPTNLRPKSEHESTNL</sequence>
<dbReference type="GO" id="GO:0005737">
    <property type="term" value="C:cytoplasm"/>
    <property type="evidence" value="ECO:0007669"/>
    <property type="project" value="InterPro"/>
</dbReference>
<dbReference type="GO" id="GO:0005096">
    <property type="term" value="F:GTPase activator activity"/>
    <property type="evidence" value="ECO:0007669"/>
    <property type="project" value="UniProtKB-KW"/>
</dbReference>
<dbReference type="Pfam" id="PF03114">
    <property type="entry name" value="BAR"/>
    <property type="match status" value="1"/>
</dbReference>
<dbReference type="GO" id="GO:0007165">
    <property type="term" value="P:signal transduction"/>
    <property type="evidence" value="ECO:0007669"/>
    <property type="project" value="InterPro"/>
</dbReference>
<dbReference type="FunFam" id="1.10.555.10:FF:000001">
    <property type="entry name" value="Rho GTPase activating protein 44"/>
    <property type="match status" value="1"/>
</dbReference>
<dbReference type="InterPro" id="IPR008936">
    <property type="entry name" value="Rho_GTPase_activation_prot"/>
</dbReference>
<dbReference type="Gene3D" id="1.10.555.10">
    <property type="entry name" value="Rho GTPase activation protein"/>
    <property type="match status" value="1"/>
</dbReference>
<feature type="compositionally biased region" description="Basic and acidic residues" evidence="3">
    <location>
        <begin position="840"/>
        <end position="858"/>
    </location>
</feature>
<evidence type="ECO:0000313" key="6">
    <source>
        <dbReference type="Proteomes" id="UP000695007"/>
    </source>
</evidence>
<dbReference type="SMART" id="SM00324">
    <property type="entry name" value="RhoGAP"/>
    <property type="match status" value="1"/>
</dbReference>
<evidence type="ECO:0000256" key="2">
    <source>
        <dbReference type="ARBA" id="ARBA00022553"/>
    </source>
</evidence>
<name>A0AAJ7DXK2_9HYME</name>
<feature type="domain" description="Rho-GAP" evidence="4">
    <location>
        <begin position="251"/>
        <end position="442"/>
    </location>
</feature>
<feature type="region of interest" description="Disordered" evidence="3">
    <location>
        <begin position="677"/>
        <end position="705"/>
    </location>
</feature>
<dbReference type="InterPro" id="IPR047165">
    <property type="entry name" value="RHG17/44/SH3BP1-like"/>
</dbReference>
<dbReference type="Proteomes" id="UP000695007">
    <property type="component" value="Unplaced"/>
</dbReference>
<keyword evidence="1" id="KW-0343">GTPase activation</keyword>
<evidence type="ECO:0000256" key="3">
    <source>
        <dbReference type="SAM" id="MobiDB-lite"/>
    </source>
</evidence>
<dbReference type="GO" id="GO:0032956">
    <property type="term" value="P:regulation of actin cytoskeleton organization"/>
    <property type="evidence" value="ECO:0007669"/>
    <property type="project" value="TreeGrafter"/>
</dbReference>
<evidence type="ECO:0000313" key="7">
    <source>
        <dbReference type="RefSeq" id="XP_011500100.1"/>
    </source>
</evidence>
<dbReference type="PANTHER" id="PTHR14130:SF14">
    <property type="entry name" value="RHO GTPASE-ACTIVATING PROTEIN 92B"/>
    <property type="match status" value="1"/>
</dbReference>
<dbReference type="PROSITE" id="PS51021">
    <property type="entry name" value="BAR"/>
    <property type="match status" value="1"/>
</dbReference>
<gene>
    <name evidence="7" type="primary">LOC105363970</name>
</gene>
<dbReference type="GeneID" id="105363970"/>
<dbReference type="SUPFAM" id="SSF48350">
    <property type="entry name" value="GTPase activation domain, GAP"/>
    <property type="match status" value="1"/>
</dbReference>
<keyword evidence="6" id="KW-1185">Reference proteome</keyword>
<protein>
    <submittedName>
        <fullName evidence="7">SH3 domain-binding protein 1</fullName>
    </submittedName>
</protein>
<feature type="domain" description="BAR" evidence="5">
    <location>
        <begin position="14"/>
        <end position="245"/>
    </location>
</feature>
<dbReference type="CDD" id="cd07595">
    <property type="entry name" value="BAR_RhoGAP_Rich-like"/>
    <property type="match status" value="1"/>
</dbReference>
<reference evidence="7" key="1">
    <citation type="submission" date="2025-08" db="UniProtKB">
        <authorList>
            <consortium name="RefSeq"/>
        </authorList>
    </citation>
    <scope>IDENTIFICATION</scope>
</reference>
<dbReference type="SUPFAM" id="SSF103657">
    <property type="entry name" value="BAR/IMD domain-like"/>
    <property type="match status" value="1"/>
</dbReference>
<dbReference type="RefSeq" id="XP_011500100.1">
    <property type="nucleotide sequence ID" value="XM_011501798.1"/>
</dbReference>
<dbReference type="Gene3D" id="1.20.1270.60">
    <property type="entry name" value="Arfaptin homology (AH) domain/BAR domain"/>
    <property type="match status" value="1"/>
</dbReference>
<evidence type="ECO:0000259" key="5">
    <source>
        <dbReference type="PROSITE" id="PS51021"/>
    </source>
</evidence>
<dbReference type="InterPro" id="IPR000198">
    <property type="entry name" value="RhoGAP_dom"/>
</dbReference>
<feature type="compositionally biased region" description="Pro residues" evidence="3">
    <location>
        <begin position="903"/>
        <end position="916"/>
    </location>
</feature>
<dbReference type="CTD" id="3355133"/>
<dbReference type="PANTHER" id="PTHR14130">
    <property type="entry name" value="3BP-1 RELATED RHOGAP"/>
    <property type="match status" value="1"/>
</dbReference>
<dbReference type="InterPro" id="IPR027267">
    <property type="entry name" value="AH/BAR_dom_sf"/>
</dbReference>